<dbReference type="EMBL" id="MN079083">
    <property type="protein sequence ID" value="QEA04378.1"/>
    <property type="molecule type" value="Genomic_DNA"/>
</dbReference>
<dbReference type="PROSITE" id="PS51257">
    <property type="entry name" value="PROKAR_LIPOPROTEIN"/>
    <property type="match status" value="1"/>
</dbReference>
<dbReference type="Pfam" id="PF02321">
    <property type="entry name" value="OEP"/>
    <property type="match status" value="2"/>
</dbReference>
<dbReference type="GO" id="GO:0016020">
    <property type="term" value="C:membrane"/>
    <property type="evidence" value="ECO:0007669"/>
    <property type="project" value="InterPro"/>
</dbReference>
<reference evidence="3" key="1">
    <citation type="submission" date="2019-06" db="EMBL/GenBank/DDBJ databases">
        <authorList>
            <person name="Murdoch R.W."/>
            <person name="Fathepure B."/>
        </authorList>
    </citation>
    <scope>NUCLEOTIDE SEQUENCE</scope>
</reference>
<feature type="coiled-coil region" evidence="1">
    <location>
        <begin position="209"/>
        <end position="243"/>
    </location>
</feature>
<name>A0A5B8R8V6_9ZZZZ</name>
<gene>
    <name evidence="3" type="primary">ttgC</name>
    <name evidence="3" type="ORF">KBTEX_00686</name>
</gene>
<evidence type="ECO:0000256" key="1">
    <source>
        <dbReference type="SAM" id="Coils"/>
    </source>
</evidence>
<protein>
    <submittedName>
        <fullName evidence="3">Toluene efflux pump outer membrane protein TtgC</fullName>
    </submittedName>
</protein>
<feature type="region of interest" description="Disordered" evidence="2">
    <location>
        <begin position="96"/>
        <end position="117"/>
    </location>
</feature>
<evidence type="ECO:0000313" key="3">
    <source>
        <dbReference type="EMBL" id="QEA04378.1"/>
    </source>
</evidence>
<keyword evidence="1" id="KW-0175">Coiled coil</keyword>
<organism evidence="3">
    <name type="scientific">uncultured organism</name>
    <dbReference type="NCBI Taxonomy" id="155900"/>
    <lineage>
        <taxon>unclassified sequences</taxon>
        <taxon>environmental samples</taxon>
    </lineage>
</organism>
<dbReference type="InterPro" id="IPR010131">
    <property type="entry name" value="MdtP/NodT-like"/>
</dbReference>
<evidence type="ECO:0000256" key="2">
    <source>
        <dbReference type="SAM" id="MobiDB-lite"/>
    </source>
</evidence>
<accession>A0A5B8R8V6</accession>
<dbReference type="Gene3D" id="1.20.1600.10">
    <property type="entry name" value="Outer membrane efflux proteins (OEP)"/>
    <property type="match status" value="1"/>
</dbReference>
<dbReference type="GO" id="GO:0015562">
    <property type="term" value="F:efflux transmembrane transporter activity"/>
    <property type="evidence" value="ECO:0007669"/>
    <property type="project" value="InterPro"/>
</dbReference>
<dbReference type="SUPFAM" id="SSF56954">
    <property type="entry name" value="Outer membrane efflux proteins (OEP)"/>
    <property type="match status" value="1"/>
</dbReference>
<dbReference type="PANTHER" id="PTHR30203">
    <property type="entry name" value="OUTER MEMBRANE CATION EFFLUX PROTEIN"/>
    <property type="match status" value="1"/>
</dbReference>
<sequence length="452" mass="50013">MRRLLTLTGLVLAATLLGGCAVTAPETDYPDRAREAIGDVTSWPALDGGEPTAYLNQLVGSSRLDALIQEALAANPNLQQTLLTLRIRRSERRQTGADRLPDLDTELTGSREEDSDTRYTGSVTVSWEADVWGRIADTYRAADLDVAEQRALYQSTRDTLASEVMDSWLQLIADRRAVDIQTQRLGTLQDNLTFVRERYRKGIGDIDDLDTARTDLASARATLAEYREDLASERRSLREMLGRSDDAEIPVPSDYPGVRVPLVDLPVQTLGRRPDLRADYIAIQAQAARTRAAYKDMLPSLDLQASLEDVATTPRQALLTAPVWSLLADLTAPLYRGGELKAVAEQAELEAAKAYQAYRETLLTAVTEVGDAIGQEQALKTRLAHTRDALASARRSLANYRRRYRAGLVTILDLLDVQEQTYDLEAQLNELTRSRLANRVDLGLALGLGVHR</sequence>
<dbReference type="InterPro" id="IPR003423">
    <property type="entry name" value="OMP_efflux"/>
</dbReference>
<dbReference type="NCBIfam" id="TIGR01845">
    <property type="entry name" value="outer_NodT"/>
    <property type="match status" value="1"/>
</dbReference>
<proteinExistence type="predicted"/>
<dbReference type="Gene3D" id="2.20.200.10">
    <property type="entry name" value="Outer membrane efflux proteins (OEP)"/>
    <property type="match status" value="1"/>
</dbReference>
<dbReference type="AlphaFoldDB" id="A0A5B8R8V6"/>